<proteinExistence type="predicted"/>
<comment type="caution">
    <text evidence="1">The sequence shown here is derived from an EMBL/GenBank/DDBJ whole genome shotgun (WGS) entry which is preliminary data.</text>
</comment>
<reference evidence="1 2" key="1">
    <citation type="submission" date="2014-11" db="EMBL/GenBank/DDBJ databases">
        <title>Genetic blueprint of the zoonotic pathogen Toxocara canis.</title>
        <authorList>
            <person name="Zhu X.-Q."/>
            <person name="Korhonen P.K."/>
            <person name="Cai H."/>
            <person name="Young N.D."/>
            <person name="Nejsum P."/>
            <person name="von Samson-Himmelstjerna G."/>
            <person name="Boag P.R."/>
            <person name="Tan P."/>
            <person name="Li Q."/>
            <person name="Min J."/>
            <person name="Yang Y."/>
            <person name="Wang X."/>
            <person name="Fang X."/>
            <person name="Hall R.S."/>
            <person name="Hofmann A."/>
            <person name="Sternberg P.W."/>
            <person name="Jex A.R."/>
            <person name="Gasser R.B."/>
        </authorList>
    </citation>
    <scope>NUCLEOTIDE SEQUENCE [LARGE SCALE GENOMIC DNA]</scope>
    <source>
        <strain evidence="1">PN_DK_2014</strain>
    </source>
</reference>
<organism evidence="1 2">
    <name type="scientific">Toxocara canis</name>
    <name type="common">Canine roundworm</name>
    <dbReference type="NCBI Taxonomy" id="6265"/>
    <lineage>
        <taxon>Eukaryota</taxon>
        <taxon>Metazoa</taxon>
        <taxon>Ecdysozoa</taxon>
        <taxon>Nematoda</taxon>
        <taxon>Chromadorea</taxon>
        <taxon>Rhabditida</taxon>
        <taxon>Spirurina</taxon>
        <taxon>Ascaridomorpha</taxon>
        <taxon>Ascaridoidea</taxon>
        <taxon>Toxocaridae</taxon>
        <taxon>Toxocara</taxon>
    </lineage>
</organism>
<name>A0A0B2VYU6_TOXCA</name>
<dbReference type="AlphaFoldDB" id="A0A0B2VYU6"/>
<protein>
    <submittedName>
        <fullName evidence="1">Uncharacterized protein</fullName>
    </submittedName>
</protein>
<accession>A0A0B2VYU6</accession>
<dbReference type="Proteomes" id="UP000031036">
    <property type="component" value="Unassembled WGS sequence"/>
</dbReference>
<gene>
    <name evidence="1" type="ORF">Tcan_07812</name>
</gene>
<evidence type="ECO:0000313" key="2">
    <source>
        <dbReference type="Proteomes" id="UP000031036"/>
    </source>
</evidence>
<dbReference type="EMBL" id="JPKZ01000517">
    <property type="protein sequence ID" value="KHN86808.1"/>
    <property type="molecule type" value="Genomic_DNA"/>
</dbReference>
<keyword evidence="2" id="KW-1185">Reference proteome</keyword>
<evidence type="ECO:0000313" key="1">
    <source>
        <dbReference type="EMBL" id="KHN86808.1"/>
    </source>
</evidence>
<sequence length="101" mass="11699">MISSFHFRFSTGFNRRTAVSEFQKEKKPRNTISNFTVIESTHTRPYGEQVFANGSMTSAQVETGLRNVAKLKQPKAEIIIESRNRRRQVHMSQHFTVTIKL</sequence>